<evidence type="ECO:0008006" key="6">
    <source>
        <dbReference type="Google" id="ProtNLM"/>
    </source>
</evidence>
<evidence type="ECO:0000313" key="4">
    <source>
        <dbReference type="EMBL" id="OZC03004.1"/>
    </source>
</evidence>
<dbReference type="OrthoDB" id="9769367at2"/>
<proteinExistence type="predicted"/>
<reference evidence="4 5" key="1">
    <citation type="submission" date="2016-11" db="EMBL/GenBank/DDBJ databases">
        <title>Study of marine rhodopsin-containing bacteria.</title>
        <authorList>
            <person name="Yoshizawa S."/>
            <person name="Kumagai Y."/>
            <person name="Kogure K."/>
        </authorList>
    </citation>
    <scope>NUCLEOTIDE SEQUENCE [LARGE SCALE GENOMIC DNA]</scope>
    <source>
        <strain evidence="4 5">SG-29</strain>
    </source>
</reference>
<organism evidence="4 5">
    <name type="scientific">Rubricoccus marinus</name>
    <dbReference type="NCBI Taxonomy" id="716817"/>
    <lineage>
        <taxon>Bacteria</taxon>
        <taxon>Pseudomonadati</taxon>
        <taxon>Rhodothermota</taxon>
        <taxon>Rhodothermia</taxon>
        <taxon>Rhodothermales</taxon>
        <taxon>Rubricoccaceae</taxon>
        <taxon>Rubricoccus</taxon>
    </lineage>
</organism>
<dbReference type="Pfam" id="PF03435">
    <property type="entry name" value="Sacchrp_dh_NADP"/>
    <property type="match status" value="1"/>
</dbReference>
<evidence type="ECO:0000256" key="1">
    <source>
        <dbReference type="ARBA" id="ARBA00023002"/>
    </source>
</evidence>
<dbReference type="GO" id="GO:0016491">
    <property type="term" value="F:oxidoreductase activity"/>
    <property type="evidence" value="ECO:0007669"/>
    <property type="project" value="UniProtKB-KW"/>
</dbReference>
<dbReference type="RefSeq" id="WP_094547854.1">
    <property type="nucleotide sequence ID" value="NZ_MQWB01000001.1"/>
</dbReference>
<name>A0A259TZL6_9BACT</name>
<evidence type="ECO:0000313" key="5">
    <source>
        <dbReference type="Proteomes" id="UP000216446"/>
    </source>
</evidence>
<dbReference type="PANTHER" id="PTHR11133">
    <property type="entry name" value="SACCHAROPINE DEHYDROGENASE"/>
    <property type="match status" value="1"/>
</dbReference>
<dbReference type="Gene3D" id="3.40.50.720">
    <property type="entry name" value="NAD(P)-binding Rossmann-like Domain"/>
    <property type="match status" value="1"/>
</dbReference>
<dbReference type="EMBL" id="MQWB01000001">
    <property type="protein sequence ID" value="OZC03004.1"/>
    <property type="molecule type" value="Genomic_DNA"/>
</dbReference>
<dbReference type="Proteomes" id="UP000216446">
    <property type="component" value="Unassembled WGS sequence"/>
</dbReference>
<dbReference type="InterPro" id="IPR051168">
    <property type="entry name" value="AASS"/>
</dbReference>
<evidence type="ECO:0000259" key="3">
    <source>
        <dbReference type="Pfam" id="PF16653"/>
    </source>
</evidence>
<evidence type="ECO:0000259" key="2">
    <source>
        <dbReference type="Pfam" id="PF03435"/>
    </source>
</evidence>
<dbReference type="Pfam" id="PF16653">
    <property type="entry name" value="Sacchrp_dh_C"/>
    <property type="match status" value="1"/>
</dbReference>
<accession>A0A259TZL6</accession>
<dbReference type="InterPro" id="IPR036291">
    <property type="entry name" value="NAD(P)-bd_dom_sf"/>
</dbReference>
<dbReference type="InterPro" id="IPR005097">
    <property type="entry name" value="Sacchrp_dh_NADP-bd"/>
</dbReference>
<dbReference type="SUPFAM" id="SSF55347">
    <property type="entry name" value="Glyceraldehyde-3-phosphate dehydrogenase-like, C-terminal domain"/>
    <property type="match status" value="1"/>
</dbReference>
<keyword evidence="5" id="KW-1185">Reference proteome</keyword>
<gene>
    <name evidence="4" type="ORF">BSZ36_08490</name>
</gene>
<dbReference type="AlphaFoldDB" id="A0A259TZL6"/>
<feature type="domain" description="Saccharopine dehydrogenase NADP binding" evidence="2">
    <location>
        <begin position="3"/>
        <end position="99"/>
    </location>
</feature>
<protein>
    <recommendedName>
        <fullName evidence="6">Saccharopine dehydrogenase</fullName>
    </recommendedName>
</protein>
<dbReference type="PANTHER" id="PTHR11133:SF22">
    <property type="entry name" value="ALPHA-AMINOADIPIC SEMIALDEHYDE SYNTHASE, MITOCHONDRIAL"/>
    <property type="match status" value="1"/>
</dbReference>
<dbReference type="InParanoid" id="A0A259TZL6"/>
<sequence length="382" mass="41023">MKITVIGAGTIGTAVAHDLCRRPGMTRVQVCEARPVVLRALRQKEAHPLLRTYEADARDTPTLEPIFTGSSVVVSCVGPEHSPRLARLAVKAGAHFVDLGGPLNDPDLAERAASRGKWIVTGAGLGPGLVNVLVMEALDTFPEANRVRVLVGDVPAHPSPPFNHRLAHSAEKLLDDYTSSVSVVRNGSVEMREPLTGVELVDIDDFGKMEAFYAGAGLGALAGRLAGRLDSLDVKVLRYPGHAEQMRFLLDLGMADSTVLDVRTHLTYRDVLVRRLRQRLGGAYEDAVILRVDADRVTSGESERHTIRLVDCWDEATGLSAMQRCTAFPAASVAAHLATEAPTGGGHESLENVLPAEILLADLAERGITIERRGVQPLAEVA</sequence>
<keyword evidence="1" id="KW-0560">Oxidoreductase</keyword>
<feature type="domain" description="Saccharopine dehydrogenase-like C-terminal" evidence="3">
    <location>
        <begin position="124"/>
        <end position="368"/>
    </location>
</feature>
<dbReference type="Gene3D" id="3.30.360.10">
    <property type="entry name" value="Dihydrodipicolinate Reductase, domain 2"/>
    <property type="match status" value="1"/>
</dbReference>
<comment type="caution">
    <text evidence="4">The sequence shown here is derived from an EMBL/GenBank/DDBJ whole genome shotgun (WGS) entry which is preliminary data.</text>
</comment>
<dbReference type="SUPFAM" id="SSF51735">
    <property type="entry name" value="NAD(P)-binding Rossmann-fold domains"/>
    <property type="match status" value="1"/>
</dbReference>
<dbReference type="InterPro" id="IPR032095">
    <property type="entry name" value="Sacchrp_dh-like_C"/>
</dbReference>